<feature type="transmembrane region" description="Helical" evidence="1">
    <location>
        <begin position="91"/>
        <end position="110"/>
    </location>
</feature>
<protein>
    <recommendedName>
        <fullName evidence="2">Acyltransferase 3 domain-containing protein</fullName>
    </recommendedName>
</protein>
<dbReference type="Pfam" id="PF01757">
    <property type="entry name" value="Acyl_transf_3"/>
    <property type="match status" value="1"/>
</dbReference>
<reference evidence="3 4" key="1">
    <citation type="submission" date="2024-02" db="EMBL/GenBank/DDBJ databases">
        <authorList>
            <person name="Chen Y."/>
            <person name="Shah S."/>
            <person name="Dougan E. K."/>
            <person name="Thang M."/>
            <person name="Chan C."/>
        </authorList>
    </citation>
    <scope>NUCLEOTIDE SEQUENCE [LARGE SCALE GENOMIC DNA]</scope>
</reference>
<feature type="transmembrane region" description="Helical" evidence="1">
    <location>
        <begin position="231"/>
        <end position="252"/>
    </location>
</feature>
<sequence>MGQMEPPLENKVQQDRMPHFDGARTLFAMWIVCHHMAPREPTSCLDAMLVRVDVGVEFFILLSGFLTHHLYMGQDISATCGSLFAYFVRRVFRCLLATYVGMVLCALTQWSGTITDANKFSRAMTDTDTCFFLESRLGGFDVCTLKTLSCFLLSKTWVDPTPNCPNMPSWFVVSLLPCWFLYPWMKFLPQAGSSAKHCMCLAFTLWCLAIGPQLCILFWQRSWLKWNQLIFTWFWPPALMPDFMLGCCIASIVHHNPPRAEVGWIGDIAIVVLVCACMVVPVPTTPEDWAGPDQWRPGHYVAWEQLFARLSAPFLCTFLYCTASQSGGSLTASLLSHKTLVSLGRYTLEVYLLQMPLHDFFLWTRAPGAQGLWQGLPWTPEVFWFYLLLLWVSCVMFVEFLAEPLNRKIKDRSLNWVGKSLSQLCMLEHQQL</sequence>
<keyword evidence="4" id="KW-1185">Reference proteome</keyword>
<comment type="caution">
    <text evidence="3">The sequence shown here is derived from an EMBL/GenBank/DDBJ whole genome shotgun (WGS) entry which is preliminary data.</text>
</comment>
<evidence type="ECO:0000313" key="4">
    <source>
        <dbReference type="Proteomes" id="UP001642464"/>
    </source>
</evidence>
<dbReference type="InterPro" id="IPR002656">
    <property type="entry name" value="Acyl_transf_3_dom"/>
</dbReference>
<proteinExistence type="predicted"/>
<feature type="transmembrane region" description="Helical" evidence="1">
    <location>
        <begin position="197"/>
        <end position="219"/>
    </location>
</feature>
<gene>
    <name evidence="3" type="ORF">SCF082_LOCUS42870</name>
</gene>
<feature type="transmembrane region" description="Helical" evidence="1">
    <location>
        <begin position="167"/>
        <end position="185"/>
    </location>
</feature>
<dbReference type="Proteomes" id="UP001642464">
    <property type="component" value="Unassembled WGS sequence"/>
</dbReference>
<dbReference type="EMBL" id="CAXAMM010040073">
    <property type="protein sequence ID" value="CAK9090932.1"/>
    <property type="molecule type" value="Genomic_DNA"/>
</dbReference>
<feature type="transmembrane region" description="Helical" evidence="1">
    <location>
        <begin position="48"/>
        <end position="71"/>
    </location>
</feature>
<evidence type="ECO:0000259" key="2">
    <source>
        <dbReference type="Pfam" id="PF01757"/>
    </source>
</evidence>
<keyword evidence="1" id="KW-0812">Transmembrane</keyword>
<evidence type="ECO:0000313" key="3">
    <source>
        <dbReference type="EMBL" id="CAK9090932.1"/>
    </source>
</evidence>
<keyword evidence="1" id="KW-1133">Transmembrane helix</keyword>
<feature type="domain" description="Acyltransferase 3" evidence="2">
    <location>
        <begin position="20"/>
        <end position="396"/>
    </location>
</feature>
<feature type="transmembrane region" description="Helical" evidence="1">
    <location>
        <begin position="264"/>
        <end position="282"/>
    </location>
</feature>
<name>A0ABP0QRN2_9DINO</name>
<keyword evidence="1" id="KW-0472">Membrane</keyword>
<accession>A0ABP0QRN2</accession>
<feature type="transmembrane region" description="Helical" evidence="1">
    <location>
        <begin position="383"/>
        <end position="402"/>
    </location>
</feature>
<evidence type="ECO:0000256" key="1">
    <source>
        <dbReference type="SAM" id="Phobius"/>
    </source>
</evidence>
<organism evidence="3 4">
    <name type="scientific">Durusdinium trenchii</name>
    <dbReference type="NCBI Taxonomy" id="1381693"/>
    <lineage>
        <taxon>Eukaryota</taxon>
        <taxon>Sar</taxon>
        <taxon>Alveolata</taxon>
        <taxon>Dinophyceae</taxon>
        <taxon>Suessiales</taxon>
        <taxon>Symbiodiniaceae</taxon>
        <taxon>Durusdinium</taxon>
    </lineage>
</organism>